<protein>
    <submittedName>
        <fullName evidence="1">Uncharacterized protein</fullName>
    </submittedName>
</protein>
<organism evidence="1 2">
    <name type="scientific">Mytilus edulis</name>
    <name type="common">Blue mussel</name>
    <dbReference type="NCBI Taxonomy" id="6550"/>
    <lineage>
        <taxon>Eukaryota</taxon>
        <taxon>Metazoa</taxon>
        <taxon>Spiralia</taxon>
        <taxon>Lophotrochozoa</taxon>
        <taxon>Mollusca</taxon>
        <taxon>Bivalvia</taxon>
        <taxon>Autobranchia</taxon>
        <taxon>Pteriomorphia</taxon>
        <taxon>Mytilida</taxon>
        <taxon>Mytiloidea</taxon>
        <taxon>Mytilidae</taxon>
        <taxon>Mytilinae</taxon>
        <taxon>Mytilus</taxon>
    </lineage>
</organism>
<reference evidence="1" key="1">
    <citation type="submission" date="2021-03" db="EMBL/GenBank/DDBJ databases">
        <authorList>
            <person name="Bekaert M."/>
        </authorList>
    </citation>
    <scope>NUCLEOTIDE SEQUENCE</scope>
</reference>
<dbReference type="EMBL" id="CAJPWZ010003303">
    <property type="protein sequence ID" value="CAG2256386.1"/>
    <property type="molecule type" value="Genomic_DNA"/>
</dbReference>
<sequence>MQIVVNGVSIKEFDPRPSVIYWLKSGNRHLTHKLPVKATSEAVATRSQDKDVTNVRPLLHDLVKSLGGEEAARAKLKEMASSELSGSHQCRLMLVLLSSNHLTVANSPVMTYLQLSRQIGYCGISNKGRQAADPRLTERHMPNIVGNKAWCHVCWAKVAAGSQEKIRQTMYGCNECGGYPVKETEETGKEEPHRYYHFPDGYSGLGKTERCELPDGTVYSSPGKLRSRQINYAMELELHTHCEVSVDVKPVWYKGKRHPYRSRNEELAAAEDQTSVPNIHVSVGPSVTTVLVYQLSVAQKGSQGNPR</sequence>
<evidence type="ECO:0000313" key="2">
    <source>
        <dbReference type="Proteomes" id="UP000683360"/>
    </source>
</evidence>
<name>A0A8S3VGT3_MYTED</name>
<proteinExistence type="predicted"/>
<dbReference type="AlphaFoldDB" id="A0A8S3VGT3"/>
<comment type="caution">
    <text evidence="1">The sequence shown here is derived from an EMBL/GenBank/DDBJ whole genome shotgun (WGS) entry which is preliminary data.</text>
</comment>
<accession>A0A8S3VGT3</accession>
<evidence type="ECO:0000313" key="1">
    <source>
        <dbReference type="EMBL" id="CAG2256386.1"/>
    </source>
</evidence>
<gene>
    <name evidence="1" type="ORF">MEDL_67758</name>
</gene>
<keyword evidence="2" id="KW-1185">Reference proteome</keyword>
<dbReference type="Proteomes" id="UP000683360">
    <property type="component" value="Unassembled WGS sequence"/>
</dbReference>